<keyword evidence="3" id="KW-1185">Reference proteome</keyword>
<protein>
    <submittedName>
        <fullName evidence="2">Uncharacterized protein</fullName>
    </submittedName>
</protein>
<dbReference type="Proteomes" id="UP000501094">
    <property type="component" value="Chromosome"/>
</dbReference>
<reference evidence="2 3" key="1">
    <citation type="journal article" date="2020" name="Nat. Microbiol.">
        <title>Lysogenic host-virus interactions in SAR11 marine bacteria.</title>
        <authorList>
            <person name="Morris R.M."/>
            <person name="Cain K.R."/>
            <person name="Hvorecny K.L."/>
            <person name="Kollman J.M."/>
        </authorList>
    </citation>
    <scope>NUCLEOTIDE SEQUENCE [LARGE SCALE GENOMIC DNA]</scope>
    <source>
        <strain evidence="2 3">NP1</strain>
    </source>
</reference>
<sequence length="75" mass="8641">MQKVSFHNRKSIDQNINTKKLSEAQRVSEKQVVDINKLLNRVKIDQKNETKRKIIFYSSTVLGLSLLGTLITVLK</sequence>
<dbReference type="RefSeq" id="WP_168607397.1">
    <property type="nucleotide sequence ID" value="NZ_CP038852.1"/>
</dbReference>
<gene>
    <name evidence="2" type="ORF">E5R92_07080</name>
</gene>
<feature type="transmembrane region" description="Helical" evidence="1">
    <location>
        <begin position="54"/>
        <end position="74"/>
    </location>
</feature>
<accession>A0A6H1Q3M4</accession>
<evidence type="ECO:0000313" key="3">
    <source>
        <dbReference type="Proteomes" id="UP000501094"/>
    </source>
</evidence>
<organism evidence="2 3">
    <name type="scientific">Candidatus Pelagibacter giovannonii</name>
    <dbReference type="NCBI Taxonomy" id="2563896"/>
    <lineage>
        <taxon>Bacteria</taxon>
        <taxon>Pseudomonadati</taxon>
        <taxon>Pseudomonadota</taxon>
        <taxon>Alphaproteobacteria</taxon>
        <taxon>Candidatus Pelagibacterales</taxon>
        <taxon>Candidatus Pelagibacteraceae</taxon>
        <taxon>Candidatus Pelagibacter</taxon>
    </lineage>
</organism>
<keyword evidence="1" id="KW-0812">Transmembrane</keyword>
<dbReference type="AlphaFoldDB" id="A0A6H1Q3M4"/>
<name>A0A6H1Q3M4_9PROT</name>
<evidence type="ECO:0000256" key="1">
    <source>
        <dbReference type="SAM" id="Phobius"/>
    </source>
</evidence>
<dbReference type="KEGG" id="peg:E5R92_07080"/>
<dbReference type="EMBL" id="CP038852">
    <property type="protein sequence ID" value="QIZ21542.1"/>
    <property type="molecule type" value="Genomic_DNA"/>
</dbReference>
<evidence type="ECO:0000313" key="2">
    <source>
        <dbReference type="EMBL" id="QIZ21542.1"/>
    </source>
</evidence>
<keyword evidence="1" id="KW-1133">Transmembrane helix</keyword>
<proteinExistence type="predicted"/>
<keyword evidence="1" id="KW-0472">Membrane</keyword>